<evidence type="ECO:0000313" key="2">
    <source>
        <dbReference type="Proteomes" id="UP001595456"/>
    </source>
</evidence>
<dbReference type="EMBL" id="JBHRST010000010">
    <property type="protein sequence ID" value="MFC3097922.1"/>
    <property type="molecule type" value="Genomic_DNA"/>
</dbReference>
<sequence>MAQISLSATPKGNGFQGTITYPYGVSISSAETYPTIAEAISAAAIKMLEMPERLEEIDRSELAG</sequence>
<proteinExistence type="predicted"/>
<organism evidence="1 2">
    <name type="scientific">Alteraurantiacibacter palmitatis</name>
    <dbReference type="NCBI Taxonomy" id="2054628"/>
    <lineage>
        <taxon>Bacteria</taxon>
        <taxon>Pseudomonadati</taxon>
        <taxon>Pseudomonadota</taxon>
        <taxon>Alphaproteobacteria</taxon>
        <taxon>Sphingomonadales</taxon>
        <taxon>Erythrobacteraceae</taxon>
        <taxon>Alteraurantiacibacter</taxon>
    </lineage>
</organism>
<reference evidence="2" key="1">
    <citation type="journal article" date="2019" name="Int. J. Syst. Evol. Microbiol.">
        <title>The Global Catalogue of Microorganisms (GCM) 10K type strain sequencing project: providing services to taxonomists for standard genome sequencing and annotation.</title>
        <authorList>
            <consortium name="The Broad Institute Genomics Platform"/>
            <consortium name="The Broad Institute Genome Sequencing Center for Infectious Disease"/>
            <person name="Wu L."/>
            <person name="Ma J."/>
        </authorList>
    </citation>
    <scope>NUCLEOTIDE SEQUENCE [LARGE SCALE GENOMIC DNA]</scope>
    <source>
        <strain evidence="2">KCTC 52607</strain>
    </source>
</reference>
<dbReference type="RefSeq" id="WP_336926728.1">
    <property type="nucleotide sequence ID" value="NZ_JBANRO010000009.1"/>
</dbReference>
<accession>A0ABV7E8I2</accession>
<comment type="caution">
    <text evidence="1">The sequence shown here is derived from an EMBL/GenBank/DDBJ whole genome shotgun (WGS) entry which is preliminary data.</text>
</comment>
<evidence type="ECO:0008006" key="3">
    <source>
        <dbReference type="Google" id="ProtNLM"/>
    </source>
</evidence>
<dbReference type="Proteomes" id="UP001595456">
    <property type="component" value="Unassembled WGS sequence"/>
</dbReference>
<protein>
    <recommendedName>
        <fullName evidence="3">HicB-like antitoxin of toxin-antitoxin system domain-containing protein</fullName>
    </recommendedName>
</protein>
<keyword evidence="2" id="KW-1185">Reference proteome</keyword>
<name>A0ABV7E8I2_9SPHN</name>
<evidence type="ECO:0000313" key="1">
    <source>
        <dbReference type="EMBL" id="MFC3097922.1"/>
    </source>
</evidence>
<gene>
    <name evidence="1" type="ORF">ACFODU_08940</name>
</gene>